<dbReference type="Gene3D" id="1.10.1200.10">
    <property type="entry name" value="ACP-like"/>
    <property type="match status" value="1"/>
</dbReference>
<dbReference type="Gene3D" id="3.40.50.850">
    <property type="entry name" value="Isochorismatase-like"/>
    <property type="match status" value="1"/>
</dbReference>
<keyword evidence="4" id="KW-1185">Reference proteome</keyword>
<feature type="domain" description="Isochorismatase-like" evidence="2">
    <location>
        <begin position="29"/>
        <end position="203"/>
    </location>
</feature>
<dbReference type="GO" id="GO:0008908">
    <property type="term" value="F:isochorismatase activity"/>
    <property type="evidence" value="ECO:0007669"/>
    <property type="project" value="InterPro"/>
</dbReference>
<proteinExistence type="predicted"/>
<dbReference type="PANTHER" id="PTHR43540">
    <property type="entry name" value="PEROXYUREIDOACRYLATE/UREIDOACRYLATE AMIDOHYDROLASE-RELATED"/>
    <property type="match status" value="1"/>
</dbReference>
<reference evidence="3 4" key="1">
    <citation type="submission" date="2017-11" db="EMBL/GenBank/DDBJ databases">
        <title>Genomic Encyclopedia of Archaeal and Bacterial Type Strains, Phase II (KMG-II): From Individual Species to Whole Genera.</title>
        <authorList>
            <person name="Goeker M."/>
        </authorList>
    </citation>
    <scope>NUCLEOTIDE SEQUENCE [LARGE SCALE GENOMIC DNA]</scope>
    <source>
        <strain evidence="3 4">DSM 27763</strain>
    </source>
</reference>
<keyword evidence="3" id="KW-0456">Lyase</keyword>
<evidence type="ECO:0000313" key="3">
    <source>
        <dbReference type="EMBL" id="PJJ58334.1"/>
    </source>
</evidence>
<dbReference type="InterPro" id="IPR016291">
    <property type="entry name" value="Isochorismatase"/>
</dbReference>
<dbReference type="Pfam" id="PF00857">
    <property type="entry name" value="Isochorismatase"/>
    <property type="match status" value="1"/>
</dbReference>
<dbReference type="RefSeq" id="WP_211288061.1">
    <property type="nucleotide sequence ID" value="NZ_PGEZ01000001.1"/>
</dbReference>
<sequence length="293" mass="31279">MTLPQTVSYTPDEPTWSNRLPWRLDPARSVLLVHDMQRYFTRVFAPDCVAYTDAVRHCAVLLDAARRAGVPVVYTAQPGDQPAHARGLLADRWGPGIGADPDQTDIVTALAPRPGETVLTKHRYSAFARTDLAERVRAAGRDQLMVCGIYGHIGIAATATDAFMLDIAPFVAADAVADFSAADHTRALHHVAATCGVVLTTADAVSAWTPPSAWDDWLATRLGRLLDDEAAGAALVAEPSRSVFDAGLDSVRAFDLLDELADLGVDVDFVDFATSGSTGFLLTRIARAGVATP</sequence>
<dbReference type="PANTHER" id="PTHR43540:SF3">
    <property type="entry name" value="ENTEROBACTIN SYNTHASE COMPONENT B"/>
    <property type="match status" value="1"/>
</dbReference>
<dbReference type="InterPro" id="IPR050272">
    <property type="entry name" value="Isochorismatase-like_hydrls"/>
</dbReference>
<gene>
    <name evidence="3" type="ORF">CLV56_2585</name>
</gene>
<keyword evidence="1" id="KW-0378">Hydrolase</keyword>
<comment type="caution">
    <text evidence="3">The sequence shown here is derived from an EMBL/GenBank/DDBJ whole genome shotgun (WGS) entry which is preliminary data.</text>
</comment>
<evidence type="ECO:0000259" key="2">
    <source>
        <dbReference type="Pfam" id="PF00857"/>
    </source>
</evidence>
<dbReference type="Proteomes" id="UP000230842">
    <property type="component" value="Unassembled WGS sequence"/>
</dbReference>
<dbReference type="InterPro" id="IPR036736">
    <property type="entry name" value="ACP-like_sf"/>
</dbReference>
<dbReference type="AlphaFoldDB" id="A0A2M9BK54"/>
<dbReference type="GO" id="GO:0016829">
    <property type="term" value="F:lyase activity"/>
    <property type="evidence" value="ECO:0007669"/>
    <property type="project" value="UniProtKB-KW"/>
</dbReference>
<evidence type="ECO:0000256" key="1">
    <source>
        <dbReference type="ARBA" id="ARBA00022801"/>
    </source>
</evidence>
<dbReference type="InterPro" id="IPR036380">
    <property type="entry name" value="Isochorismatase-like_sf"/>
</dbReference>
<organism evidence="3 4">
    <name type="scientific">Mumia flava</name>
    <dbReference type="NCBI Taxonomy" id="1348852"/>
    <lineage>
        <taxon>Bacteria</taxon>
        <taxon>Bacillati</taxon>
        <taxon>Actinomycetota</taxon>
        <taxon>Actinomycetes</taxon>
        <taxon>Propionibacteriales</taxon>
        <taxon>Nocardioidaceae</taxon>
        <taxon>Mumia</taxon>
    </lineage>
</organism>
<accession>A0A2M9BK54</accession>
<name>A0A2M9BK54_9ACTN</name>
<protein>
    <submittedName>
        <fullName evidence="3">Bifunctional isochorismate lyase/aryl carrier protein</fullName>
    </submittedName>
</protein>
<evidence type="ECO:0000313" key="4">
    <source>
        <dbReference type="Proteomes" id="UP000230842"/>
    </source>
</evidence>
<dbReference type="EMBL" id="PGEZ01000001">
    <property type="protein sequence ID" value="PJJ58334.1"/>
    <property type="molecule type" value="Genomic_DNA"/>
</dbReference>
<dbReference type="InterPro" id="IPR000868">
    <property type="entry name" value="Isochorismatase-like_dom"/>
</dbReference>
<dbReference type="PRINTS" id="PR01398">
    <property type="entry name" value="ISCHRISMTASE"/>
</dbReference>
<dbReference type="SUPFAM" id="SSF52499">
    <property type="entry name" value="Isochorismatase-like hydrolases"/>
    <property type="match status" value="1"/>
</dbReference>